<dbReference type="EMBL" id="AP014946">
    <property type="protein sequence ID" value="BAT60136.1"/>
    <property type="molecule type" value="Genomic_DNA"/>
</dbReference>
<dbReference type="Gene3D" id="3.30.70.3420">
    <property type="match status" value="1"/>
</dbReference>
<dbReference type="GO" id="GO:0050587">
    <property type="term" value="F:chlorite O2-lyase activity"/>
    <property type="evidence" value="ECO:0007669"/>
    <property type="project" value="UniProtKB-EC"/>
</dbReference>
<protein>
    <submittedName>
        <fullName evidence="4">Chlorite dismutase</fullName>
        <ecNumber evidence="4">1.13.11.49</ecNumber>
    </submittedName>
</protein>
<sequence>MPPLHVAFCAAASGAWRIDSIDSVVGEALPRAARLDVVEGAELVHGEWVLRGVTSNARYTRRDELEALAARQEGLGRPAATRAALIPIRKSESWWALAQDERRAIMEEQSRDIAIGLEYLPGVARRLHHARELGEPFDFLTWFEFAPEHASDFETLVTRLRATPEWRYVEREVDIRLSRE</sequence>
<evidence type="ECO:0000313" key="4">
    <source>
        <dbReference type="EMBL" id="BAT60136.1"/>
    </source>
</evidence>
<dbReference type="Pfam" id="PF06778">
    <property type="entry name" value="Chlor_dismutase"/>
    <property type="match status" value="1"/>
</dbReference>
<organism evidence="4 5">
    <name type="scientific">Variibacter gotjawalensis</name>
    <dbReference type="NCBI Taxonomy" id="1333996"/>
    <lineage>
        <taxon>Bacteria</taxon>
        <taxon>Pseudomonadati</taxon>
        <taxon>Pseudomonadota</taxon>
        <taxon>Alphaproteobacteria</taxon>
        <taxon>Hyphomicrobiales</taxon>
        <taxon>Nitrobacteraceae</taxon>
        <taxon>Variibacter</taxon>
    </lineage>
</organism>
<evidence type="ECO:0000256" key="1">
    <source>
        <dbReference type="ARBA" id="ARBA00022617"/>
    </source>
</evidence>
<dbReference type="AlphaFoldDB" id="A0A0S3PW23"/>
<dbReference type="Proteomes" id="UP000236884">
    <property type="component" value="Chromosome"/>
</dbReference>
<keyword evidence="5" id="KW-1185">Reference proteome</keyword>
<accession>A0A0S3PW23</accession>
<dbReference type="SUPFAM" id="SSF54909">
    <property type="entry name" value="Dimeric alpha+beta barrel"/>
    <property type="match status" value="1"/>
</dbReference>
<evidence type="ECO:0000256" key="2">
    <source>
        <dbReference type="ARBA" id="ARBA00022723"/>
    </source>
</evidence>
<dbReference type="OrthoDB" id="9782564at2"/>
<dbReference type="RefSeq" id="WP_096356087.1">
    <property type="nucleotide sequence ID" value="NZ_AP014946.1"/>
</dbReference>
<dbReference type="EC" id="1.13.11.49" evidence="4"/>
<evidence type="ECO:0000313" key="5">
    <source>
        <dbReference type="Proteomes" id="UP000236884"/>
    </source>
</evidence>
<dbReference type="KEGG" id="vgo:GJW-30_1_02672"/>
<dbReference type="GO" id="GO:0020037">
    <property type="term" value="F:heme binding"/>
    <property type="evidence" value="ECO:0007669"/>
    <property type="project" value="InterPro"/>
</dbReference>
<keyword evidence="2" id="KW-0479">Metal-binding</keyword>
<keyword evidence="4" id="KW-0560">Oxidoreductase</keyword>
<keyword evidence="3" id="KW-0408">Iron</keyword>
<dbReference type="InterPro" id="IPR011008">
    <property type="entry name" value="Dimeric_a/b-barrel"/>
</dbReference>
<dbReference type="InterPro" id="IPR010644">
    <property type="entry name" value="ChdC/CLD"/>
</dbReference>
<keyword evidence="1" id="KW-0349">Heme</keyword>
<dbReference type="GO" id="GO:0046872">
    <property type="term" value="F:metal ion binding"/>
    <property type="evidence" value="ECO:0007669"/>
    <property type="project" value="UniProtKB-KW"/>
</dbReference>
<name>A0A0S3PW23_9BRAD</name>
<gene>
    <name evidence="4" type="ORF">GJW-30_1_02672</name>
</gene>
<reference evidence="4 5" key="1">
    <citation type="submission" date="2015-08" db="EMBL/GenBank/DDBJ databases">
        <title>Investigation of the bacterial diversity of lava forest soil.</title>
        <authorList>
            <person name="Lee J.S."/>
        </authorList>
    </citation>
    <scope>NUCLEOTIDE SEQUENCE [LARGE SCALE GENOMIC DNA]</scope>
    <source>
        <strain evidence="4 5">GJW-30</strain>
    </source>
</reference>
<proteinExistence type="predicted"/>
<evidence type="ECO:0000256" key="3">
    <source>
        <dbReference type="ARBA" id="ARBA00023004"/>
    </source>
</evidence>